<dbReference type="CDD" id="cd14798">
    <property type="entry name" value="RX-CC_like"/>
    <property type="match status" value="1"/>
</dbReference>
<keyword evidence="3" id="KW-0677">Repeat</keyword>
<dbReference type="GO" id="GO:0043531">
    <property type="term" value="F:ADP binding"/>
    <property type="evidence" value="ECO:0007669"/>
    <property type="project" value="InterPro"/>
</dbReference>
<evidence type="ECO:0000256" key="3">
    <source>
        <dbReference type="ARBA" id="ARBA00022737"/>
    </source>
</evidence>
<reference evidence="10" key="1">
    <citation type="journal article" date="2021" name="bioRxiv">
        <title>Whole Genome Assembly and Annotation of Northern Wild Rice, Zizania palustris L., Supports a Whole Genome Duplication in the Zizania Genus.</title>
        <authorList>
            <person name="Haas M."/>
            <person name="Kono T."/>
            <person name="Macchietto M."/>
            <person name="Millas R."/>
            <person name="McGilp L."/>
            <person name="Shao M."/>
            <person name="Duquette J."/>
            <person name="Hirsch C.N."/>
            <person name="Kimball J."/>
        </authorList>
    </citation>
    <scope>NUCLEOTIDE SEQUENCE</scope>
    <source>
        <tissue evidence="10">Fresh leaf tissue</tissue>
    </source>
</reference>
<evidence type="ECO:0000259" key="8">
    <source>
        <dbReference type="Pfam" id="PF18052"/>
    </source>
</evidence>
<dbReference type="PANTHER" id="PTHR19338:SF32">
    <property type="entry name" value="OS06G0287500 PROTEIN"/>
    <property type="match status" value="1"/>
</dbReference>
<comment type="caution">
    <text evidence="10">The sequence shown here is derived from an EMBL/GenBank/DDBJ whole genome shotgun (WGS) entry which is preliminary data.</text>
</comment>
<dbReference type="Pfam" id="PF23598">
    <property type="entry name" value="LRR_14"/>
    <property type="match status" value="1"/>
</dbReference>
<dbReference type="EMBL" id="JAAALK010000283">
    <property type="protein sequence ID" value="KAG8076049.1"/>
    <property type="molecule type" value="Genomic_DNA"/>
</dbReference>
<keyword evidence="2" id="KW-0433">Leucine-rich repeat</keyword>
<evidence type="ECO:0000256" key="6">
    <source>
        <dbReference type="ARBA" id="ARBA00023054"/>
    </source>
</evidence>
<evidence type="ECO:0000256" key="1">
    <source>
        <dbReference type="ARBA" id="ARBA00008894"/>
    </source>
</evidence>
<gene>
    <name evidence="10" type="ORF">GUJ93_ZPchr0006g43529</name>
</gene>
<evidence type="ECO:0000313" key="11">
    <source>
        <dbReference type="Proteomes" id="UP000729402"/>
    </source>
</evidence>
<protein>
    <recommendedName>
        <fullName evidence="12">Rx N-terminal domain-containing protein</fullName>
    </recommendedName>
</protein>
<evidence type="ECO:0000259" key="9">
    <source>
        <dbReference type="Pfam" id="PF23598"/>
    </source>
</evidence>
<dbReference type="InterPro" id="IPR041118">
    <property type="entry name" value="Rx_N"/>
</dbReference>
<evidence type="ECO:0000256" key="4">
    <source>
        <dbReference type="ARBA" id="ARBA00022741"/>
    </source>
</evidence>
<dbReference type="Proteomes" id="UP000729402">
    <property type="component" value="Unassembled WGS sequence"/>
</dbReference>
<keyword evidence="5" id="KW-0611">Plant defense</keyword>
<comment type="similarity">
    <text evidence="1">Belongs to the disease resistance NB-LRR family.</text>
</comment>
<name>A0A8J5T104_ZIZPA</name>
<feature type="region of interest" description="Disordered" evidence="7">
    <location>
        <begin position="537"/>
        <end position="588"/>
    </location>
</feature>
<dbReference type="OrthoDB" id="693806at2759"/>
<reference evidence="10" key="2">
    <citation type="submission" date="2021-02" db="EMBL/GenBank/DDBJ databases">
        <authorList>
            <person name="Kimball J.A."/>
            <person name="Haas M.W."/>
            <person name="Macchietto M."/>
            <person name="Kono T."/>
            <person name="Duquette J."/>
            <person name="Shao M."/>
        </authorList>
    </citation>
    <scope>NUCLEOTIDE SEQUENCE</scope>
    <source>
        <tissue evidence="10">Fresh leaf tissue</tissue>
    </source>
</reference>
<feature type="compositionally biased region" description="Polar residues" evidence="7">
    <location>
        <begin position="553"/>
        <end position="570"/>
    </location>
</feature>
<accession>A0A8J5T104</accession>
<evidence type="ECO:0000256" key="2">
    <source>
        <dbReference type="ARBA" id="ARBA00022614"/>
    </source>
</evidence>
<organism evidence="10 11">
    <name type="scientific">Zizania palustris</name>
    <name type="common">Northern wild rice</name>
    <dbReference type="NCBI Taxonomy" id="103762"/>
    <lineage>
        <taxon>Eukaryota</taxon>
        <taxon>Viridiplantae</taxon>
        <taxon>Streptophyta</taxon>
        <taxon>Embryophyta</taxon>
        <taxon>Tracheophyta</taxon>
        <taxon>Spermatophyta</taxon>
        <taxon>Magnoliopsida</taxon>
        <taxon>Liliopsida</taxon>
        <taxon>Poales</taxon>
        <taxon>Poaceae</taxon>
        <taxon>BOP clade</taxon>
        <taxon>Oryzoideae</taxon>
        <taxon>Oryzeae</taxon>
        <taxon>Zizaniinae</taxon>
        <taxon>Zizania</taxon>
    </lineage>
</organism>
<keyword evidence="4" id="KW-0547">Nucleotide-binding</keyword>
<evidence type="ECO:0008006" key="12">
    <source>
        <dbReference type="Google" id="ProtNLM"/>
    </source>
</evidence>
<feature type="domain" description="Disease resistance R13L4/SHOC-2-like LRR" evidence="9">
    <location>
        <begin position="298"/>
        <end position="521"/>
    </location>
</feature>
<evidence type="ECO:0000256" key="5">
    <source>
        <dbReference type="ARBA" id="ARBA00022821"/>
    </source>
</evidence>
<dbReference type="AlphaFoldDB" id="A0A8J5T104"/>
<dbReference type="InterPro" id="IPR038005">
    <property type="entry name" value="RX-like_CC"/>
</dbReference>
<dbReference type="Pfam" id="PF18052">
    <property type="entry name" value="Rx_N"/>
    <property type="match status" value="1"/>
</dbReference>
<keyword evidence="6" id="KW-0175">Coiled coil</keyword>
<feature type="domain" description="Disease resistance N-terminal" evidence="8">
    <location>
        <begin position="87"/>
        <end position="173"/>
    </location>
</feature>
<proteinExistence type="inferred from homology"/>
<dbReference type="GO" id="GO:0006952">
    <property type="term" value="P:defense response"/>
    <property type="evidence" value="ECO:0007669"/>
    <property type="project" value="UniProtKB-KW"/>
</dbReference>
<dbReference type="InterPro" id="IPR055414">
    <property type="entry name" value="LRR_R13L4/SHOC2-like"/>
</dbReference>
<evidence type="ECO:0000313" key="10">
    <source>
        <dbReference type="EMBL" id="KAG8076049.1"/>
    </source>
</evidence>
<dbReference type="PANTHER" id="PTHR19338">
    <property type="entry name" value="TRANSLOCASE OF INNER MITOCHONDRIAL MEMBRANE 13 HOMOLOG"/>
    <property type="match status" value="1"/>
</dbReference>
<sequence>MGIASSSKVQCVVCSSCRSLSSRVRRLTEMLDFRCHCHCSAAEWRLACWKMQLGAPKCYWSAALSVREGEGEEKMAGTVVSMALSLLGSAISKASSAAAEEMSLIMNVRTEIWYIKDELKTMQAFLNTTALMKEKNDLLKVWVGQVRDLAYDIEDCLDEFRVHLMRQSQLQQLMKLKHHHRIAIMIRSLKSRVEDVSNRNGRYKLIDIIMPDINTSKMDYTEDIRNLSVNNIDEGALLGLDGPKAEVLRLLDIQNNIGPTKVVSVVGMGGLGKTTLVKKVSESNSILKSFSRHAWITILEVVNIKRSGLKIVKELGELTQLRKLGLVGVSKKQGKELSAALDKLPYLRSLRLDSGSFDPHWLGSIPTLPLHLHRLKLMGHLSPLPSWVAALINLRKIYLSLTCLVQDDLRVLGTLPNLMHLQFDMKSYIGEKLLFYSGAFPILRTLQLYFPIQSATEVAFEKGASPKMERITIRNCDFTSGITGIGNLPNLQEISLKTDAKVAKLDSLEREMNAHPNHPVLTMWMSRSEHDLGDEEVFEAEEHSTRPPFHEVGQSSQSGAGDESMYNSTTKLKRSQSWRTWTAKTSYH</sequence>
<feature type="compositionally biased region" description="Polar residues" evidence="7">
    <location>
        <begin position="577"/>
        <end position="588"/>
    </location>
</feature>
<feature type="compositionally biased region" description="Basic and acidic residues" evidence="7">
    <location>
        <begin position="540"/>
        <end position="549"/>
    </location>
</feature>
<evidence type="ECO:0000256" key="7">
    <source>
        <dbReference type="SAM" id="MobiDB-lite"/>
    </source>
</evidence>
<keyword evidence="11" id="KW-1185">Reference proteome</keyword>